<dbReference type="Gene3D" id="1.20.1070.10">
    <property type="entry name" value="Rhodopsin 7-helix transmembrane proteins"/>
    <property type="match status" value="1"/>
</dbReference>
<evidence type="ECO:0000256" key="3">
    <source>
        <dbReference type="ARBA" id="ARBA00022989"/>
    </source>
</evidence>
<dbReference type="Proteomes" id="UP000828390">
    <property type="component" value="Unassembled WGS sequence"/>
</dbReference>
<reference evidence="6" key="1">
    <citation type="journal article" date="2019" name="bioRxiv">
        <title>The Genome of the Zebra Mussel, Dreissena polymorpha: A Resource for Invasive Species Research.</title>
        <authorList>
            <person name="McCartney M.A."/>
            <person name="Auch B."/>
            <person name="Kono T."/>
            <person name="Mallez S."/>
            <person name="Zhang Y."/>
            <person name="Obille A."/>
            <person name="Becker A."/>
            <person name="Abrahante J.E."/>
            <person name="Garbe J."/>
            <person name="Badalamenti J.P."/>
            <person name="Herman A."/>
            <person name="Mangelson H."/>
            <person name="Liachko I."/>
            <person name="Sullivan S."/>
            <person name="Sone E.D."/>
            <person name="Koren S."/>
            <person name="Silverstein K.A.T."/>
            <person name="Beckman K.B."/>
            <person name="Gohl D.M."/>
        </authorList>
    </citation>
    <scope>NUCLEOTIDE SEQUENCE</scope>
    <source>
        <strain evidence="6">Duluth1</strain>
        <tissue evidence="6">Whole animal</tissue>
    </source>
</reference>
<keyword evidence="2 5" id="KW-0812">Transmembrane</keyword>
<dbReference type="GO" id="GO:0004930">
    <property type="term" value="F:G protein-coupled receptor activity"/>
    <property type="evidence" value="ECO:0007669"/>
    <property type="project" value="InterPro"/>
</dbReference>
<feature type="transmembrane region" description="Helical" evidence="5">
    <location>
        <begin position="144"/>
        <end position="165"/>
    </location>
</feature>
<evidence type="ECO:0000313" key="6">
    <source>
        <dbReference type="EMBL" id="KAH3769132.1"/>
    </source>
</evidence>
<dbReference type="EMBL" id="JAIWYP010000009">
    <property type="protein sequence ID" value="KAH3769132.1"/>
    <property type="molecule type" value="Genomic_DNA"/>
</dbReference>
<comment type="subcellular location">
    <subcellularLocation>
        <location evidence="1">Membrane</location>
        <topology evidence="1">Multi-pass membrane protein</topology>
    </subcellularLocation>
</comment>
<dbReference type="PANTHER" id="PTHR45902:SF4">
    <property type="entry name" value="G-PROTEIN COUPLED RECEPTORS FAMILY 2 PROFILE 2 DOMAIN-CONTAINING PROTEIN"/>
    <property type="match status" value="1"/>
</dbReference>
<dbReference type="InterPro" id="IPR053231">
    <property type="entry name" value="GPCR_LN-TM7"/>
</dbReference>
<dbReference type="Pfam" id="PF00002">
    <property type="entry name" value="7tm_2"/>
    <property type="match status" value="1"/>
</dbReference>
<proteinExistence type="predicted"/>
<sequence length="209" mass="23670">MFICTFHMMRTLTTLTSFNKNAQSSYRTHFRYVAVAECLASVLTASQVLVSMLTENTLGYGGRPCYLTNPRSILFFVAIPISVVMVVNVVMYMSVIVKIMSLPEVGENKSRERNNLKIFVKLSTITGLTWIFGIVYELTDIELFGFLFILFNASQGVLIMFSFVINKRVASLLCKKPYCESRCWSTQNRSATVMTETSEHMQSTLSPRS</sequence>
<evidence type="ECO:0000256" key="1">
    <source>
        <dbReference type="ARBA" id="ARBA00004141"/>
    </source>
</evidence>
<dbReference type="PANTHER" id="PTHR45902">
    <property type="entry name" value="LATROPHILIN RECEPTOR-LIKE PROTEIN A"/>
    <property type="match status" value="1"/>
</dbReference>
<keyword evidence="3 5" id="KW-1133">Transmembrane helix</keyword>
<dbReference type="GO" id="GO:0016020">
    <property type="term" value="C:membrane"/>
    <property type="evidence" value="ECO:0007669"/>
    <property type="project" value="UniProtKB-SubCell"/>
</dbReference>
<evidence type="ECO:0008006" key="8">
    <source>
        <dbReference type="Google" id="ProtNLM"/>
    </source>
</evidence>
<evidence type="ECO:0000256" key="2">
    <source>
        <dbReference type="ARBA" id="ARBA00022692"/>
    </source>
</evidence>
<name>A0A9D4IE78_DREPO</name>
<gene>
    <name evidence="6" type="ORF">DPMN_170380</name>
</gene>
<feature type="transmembrane region" description="Helical" evidence="5">
    <location>
        <begin position="73"/>
        <end position="97"/>
    </location>
</feature>
<evidence type="ECO:0000256" key="4">
    <source>
        <dbReference type="ARBA" id="ARBA00023136"/>
    </source>
</evidence>
<feature type="transmembrane region" description="Helical" evidence="5">
    <location>
        <begin position="118"/>
        <end position="138"/>
    </location>
</feature>
<protein>
    <recommendedName>
        <fullName evidence="8">G-protein coupled receptors family 2 profile 2 domain-containing protein</fullName>
    </recommendedName>
</protein>
<keyword evidence="4 5" id="KW-0472">Membrane</keyword>
<comment type="caution">
    <text evidence="6">The sequence shown here is derived from an EMBL/GenBank/DDBJ whole genome shotgun (WGS) entry which is preliminary data.</text>
</comment>
<reference evidence="6" key="2">
    <citation type="submission" date="2020-11" db="EMBL/GenBank/DDBJ databases">
        <authorList>
            <person name="McCartney M.A."/>
            <person name="Auch B."/>
            <person name="Kono T."/>
            <person name="Mallez S."/>
            <person name="Becker A."/>
            <person name="Gohl D.M."/>
            <person name="Silverstein K.A.T."/>
            <person name="Koren S."/>
            <person name="Bechman K.B."/>
            <person name="Herman A."/>
            <person name="Abrahante J.E."/>
            <person name="Garbe J."/>
        </authorList>
    </citation>
    <scope>NUCLEOTIDE SEQUENCE</scope>
    <source>
        <strain evidence="6">Duluth1</strain>
        <tissue evidence="6">Whole animal</tissue>
    </source>
</reference>
<keyword evidence="7" id="KW-1185">Reference proteome</keyword>
<evidence type="ECO:0000313" key="7">
    <source>
        <dbReference type="Proteomes" id="UP000828390"/>
    </source>
</evidence>
<organism evidence="6 7">
    <name type="scientific">Dreissena polymorpha</name>
    <name type="common">Zebra mussel</name>
    <name type="synonym">Mytilus polymorpha</name>
    <dbReference type="NCBI Taxonomy" id="45954"/>
    <lineage>
        <taxon>Eukaryota</taxon>
        <taxon>Metazoa</taxon>
        <taxon>Spiralia</taxon>
        <taxon>Lophotrochozoa</taxon>
        <taxon>Mollusca</taxon>
        <taxon>Bivalvia</taxon>
        <taxon>Autobranchia</taxon>
        <taxon>Heteroconchia</taxon>
        <taxon>Euheterodonta</taxon>
        <taxon>Imparidentia</taxon>
        <taxon>Neoheterodontei</taxon>
        <taxon>Myida</taxon>
        <taxon>Dreissenoidea</taxon>
        <taxon>Dreissenidae</taxon>
        <taxon>Dreissena</taxon>
    </lineage>
</organism>
<accession>A0A9D4IE78</accession>
<dbReference type="InterPro" id="IPR000832">
    <property type="entry name" value="GPCR_2_secretin-like"/>
</dbReference>
<evidence type="ECO:0000256" key="5">
    <source>
        <dbReference type="SAM" id="Phobius"/>
    </source>
</evidence>
<feature type="transmembrane region" description="Helical" evidence="5">
    <location>
        <begin position="30"/>
        <end position="53"/>
    </location>
</feature>
<dbReference type="AlphaFoldDB" id="A0A9D4IE78"/>